<evidence type="ECO:0000256" key="1">
    <source>
        <dbReference type="ARBA" id="ARBA00001946"/>
    </source>
</evidence>
<dbReference type="InterPro" id="IPR000537">
    <property type="entry name" value="UbiA_prenyltransferase"/>
</dbReference>
<feature type="transmembrane region" description="Helical" evidence="9">
    <location>
        <begin position="153"/>
        <end position="169"/>
    </location>
</feature>
<proteinExistence type="inferred from homology"/>
<dbReference type="Proteomes" id="UP001220324">
    <property type="component" value="Unassembled WGS sequence"/>
</dbReference>
<dbReference type="PANTHER" id="PTHR11048">
    <property type="entry name" value="PRENYLTRANSFERASES"/>
    <property type="match status" value="1"/>
</dbReference>
<feature type="transmembrane region" description="Helical" evidence="9">
    <location>
        <begin position="241"/>
        <end position="269"/>
    </location>
</feature>
<gene>
    <name evidence="10" type="ORF">N7494_005826</name>
</gene>
<dbReference type="CDD" id="cd13959">
    <property type="entry name" value="PT_UbiA_COQ2"/>
    <property type="match status" value="1"/>
</dbReference>
<keyword evidence="5" id="KW-0808">Transferase</keyword>
<dbReference type="InterPro" id="IPR039653">
    <property type="entry name" value="Prenyltransferase"/>
</dbReference>
<dbReference type="InterPro" id="IPR044878">
    <property type="entry name" value="UbiA_sf"/>
</dbReference>
<name>A0AAD6GG15_9EURO</name>
<accession>A0AAD6GG15</accession>
<comment type="caution">
    <text evidence="10">The sequence shown here is derived from an EMBL/GenBank/DDBJ whole genome shotgun (WGS) entry which is preliminary data.</text>
</comment>
<feature type="transmembrane region" description="Helical" evidence="9">
    <location>
        <begin position="129"/>
        <end position="147"/>
    </location>
</feature>
<dbReference type="PROSITE" id="PS00943">
    <property type="entry name" value="UBIA"/>
    <property type="match status" value="1"/>
</dbReference>
<dbReference type="Gene3D" id="1.10.357.140">
    <property type="entry name" value="UbiA prenyltransferase"/>
    <property type="match status" value="1"/>
</dbReference>
<keyword evidence="6 9" id="KW-0812">Transmembrane</keyword>
<comment type="similarity">
    <text evidence="4">Belongs to the UbiA prenyltransferase family.</text>
</comment>
<comment type="subcellular location">
    <subcellularLocation>
        <location evidence="2">Membrane</location>
        <topology evidence="2">Multi-pass membrane protein</topology>
    </subcellularLocation>
</comment>
<dbReference type="FunFam" id="1.10.357.140:FF:000008">
    <property type="entry name" value="4-hydroxybenzoate octaprenyltransferase"/>
    <property type="match status" value="1"/>
</dbReference>
<dbReference type="Pfam" id="PF01040">
    <property type="entry name" value="UbiA"/>
    <property type="match status" value="1"/>
</dbReference>
<protein>
    <recommendedName>
        <fullName evidence="12">4-hydroxybenzoate polyprenyltransferase, mitochondrial</fullName>
    </recommendedName>
</protein>
<evidence type="ECO:0000256" key="3">
    <source>
        <dbReference type="ARBA" id="ARBA00004721"/>
    </source>
</evidence>
<dbReference type="GO" id="GO:0140722">
    <property type="term" value="P:mycophenolic acid biosynthetic process"/>
    <property type="evidence" value="ECO:0007669"/>
    <property type="project" value="UniProtKB-ARBA"/>
</dbReference>
<evidence type="ECO:0000256" key="4">
    <source>
        <dbReference type="ARBA" id="ARBA00005985"/>
    </source>
</evidence>
<dbReference type="InterPro" id="IPR030470">
    <property type="entry name" value="UbiA_prenylTrfase_CS"/>
</dbReference>
<evidence type="ECO:0000256" key="9">
    <source>
        <dbReference type="SAM" id="Phobius"/>
    </source>
</evidence>
<evidence type="ECO:0000256" key="6">
    <source>
        <dbReference type="ARBA" id="ARBA00022692"/>
    </source>
</evidence>
<keyword evidence="7 9" id="KW-1133">Transmembrane helix</keyword>
<feature type="transmembrane region" description="Helical" evidence="9">
    <location>
        <begin position="181"/>
        <end position="202"/>
    </location>
</feature>
<comment type="pathway">
    <text evidence="3">Secondary metabolite biosynthesis; terpenoid biosynthesis.</text>
</comment>
<comment type="cofactor">
    <cofactor evidence="1">
        <name>Mg(2+)</name>
        <dbReference type="ChEBI" id="CHEBI:18420"/>
    </cofactor>
</comment>
<evidence type="ECO:0000256" key="7">
    <source>
        <dbReference type="ARBA" id="ARBA00022989"/>
    </source>
</evidence>
<dbReference type="Gene3D" id="1.20.120.1780">
    <property type="entry name" value="UbiA prenyltransferase"/>
    <property type="match status" value="1"/>
</dbReference>
<evidence type="ECO:0008006" key="12">
    <source>
        <dbReference type="Google" id="ProtNLM"/>
    </source>
</evidence>
<keyword evidence="8 9" id="KW-0472">Membrane</keyword>
<dbReference type="GO" id="GO:0005886">
    <property type="term" value="C:plasma membrane"/>
    <property type="evidence" value="ECO:0007669"/>
    <property type="project" value="TreeGrafter"/>
</dbReference>
<dbReference type="EMBL" id="JAQIZZ010000005">
    <property type="protein sequence ID" value="KAJ5540750.1"/>
    <property type="molecule type" value="Genomic_DNA"/>
</dbReference>
<feature type="transmembrane region" description="Helical" evidence="9">
    <location>
        <begin position="47"/>
        <end position="66"/>
    </location>
</feature>
<dbReference type="PANTHER" id="PTHR11048:SF28">
    <property type="entry name" value="4-HYDROXYBENZOATE POLYPRENYLTRANSFERASE, MITOCHONDRIAL"/>
    <property type="match status" value="1"/>
</dbReference>
<organism evidence="10 11">
    <name type="scientific">Penicillium frequentans</name>
    <dbReference type="NCBI Taxonomy" id="3151616"/>
    <lineage>
        <taxon>Eukaryota</taxon>
        <taxon>Fungi</taxon>
        <taxon>Dikarya</taxon>
        <taxon>Ascomycota</taxon>
        <taxon>Pezizomycotina</taxon>
        <taxon>Eurotiomycetes</taxon>
        <taxon>Eurotiomycetidae</taxon>
        <taxon>Eurotiales</taxon>
        <taxon>Aspergillaceae</taxon>
        <taxon>Penicillium</taxon>
    </lineage>
</organism>
<evidence type="ECO:0000313" key="11">
    <source>
        <dbReference type="Proteomes" id="UP001220324"/>
    </source>
</evidence>
<feature type="transmembrane region" description="Helical" evidence="9">
    <location>
        <begin position="208"/>
        <end position="229"/>
    </location>
</feature>
<dbReference type="AlphaFoldDB" id="A0AAD6GG15"/>
<evidence type="ECO:0000256" key="8">
    <source>
        <dbReference type="ARBA" id="ARBA00023136"/>
    </source>
</evidence>
<evidence type="ECO:0000313" key="10">
    <source>
        <dbReference type="EMBL" id="KAJ5540750.1"/>
    </source>
</evidence>
<dbReference type="GO" id="GO:0004659">
    <property type="term" value="F:prenyltransferase activity"/>
    <property type="evidence" value="ECO:0007669"/>
    <property type="project" value="UniProtKB-ARBA"/>
</dbReference>
<feature type="transmembrane region" description="Helical" evidence="9">
    <location>
        <begin position="78"/>
        <end position="99"/>
    </location>
</feature>
<sequence>MVKVMQQRQPVQIARDLWRLSRFNKYNPFLGTFAGGKRDLAEGQVHVAYDLVFLVWSTFLAGIIKVHTEPNTTELPNIFRQIGLCFLYCYVLTGAGMVWNDWVDRDIDSQVARTKDRPLASGRIKTAEALIWMMVQYLVAWYILDFMLAGEDVLFSLVPTTIGIVLYPFGKRPTAQKLRIYPQFILAAAAAWTIITGGAAISPQSLDYQKPLCLLVVTWILYINTAYSYQDMVDDAKMKVNSLYVLAGGQIKLFVAVLAAGVLISIAWILTHVHASAWLWISWMGVWSASYVEQLIGFSAKDPGSGGAVHAKNFVLAIWTFAACSVELVLGQHPSLQ</sequence>
<evidence type="ECO:0000256" key="5">
    <source>
        <dbReference type="ARBA" id="ARBA00022679"/>
    </source>
</evidence>
<reference evidence="10 11" key="1">
    <citation type="journal article" date="2023" name="IMA Fungus">
        <title>Comparative genomic study of the Penicillium genus elucidates a diverse pangenome and 15 lateral gene transfer events.</title>
        <authorList>
            <person name="Petersen C."/>
            <person name="Sorensen T."/>
            <person name="Nielsen M.R."/>
            <person name="Sondergaard T.E."/>
            <person name="Sorensen J.L."/>
            <person name="Fitzpatrick D.A."/>
            <person name="Frisvad J.C."/>
            <person name="Nielsen K.L."/>
        </authorList>
    </citation>
    <scope>NUCLEOTIDE SEQUENCE [LARGE SCALE GENOMIC DNA]</scope>
    <source>
        <strain evidence="10 11">IBT 35679</strain>
    </source>
</reference>
<keyword evidence="11" id="KW-1185">Reference proteome</keyword>
<evidence type="ECO:0000256" key="2">
    <source>
        <dbReference type="ARBA" id="ARBA00004141"/>
    </source>
</evidence>